<dbReference type="SUPFAM" id="SSF56176">
    <property type="entry name" value="FAD-binding/transporter-associated domain-like"/>
    <property type="match status" value="1"/>
</dbReference>
<proteinExistence type="predicted"/>
<dbReference type="InterPro" id="IPR036318">
    <property type="entry name" value="FAD-bd_PCMH-like_sf"/>
</dbReference>
<sequence length="284" mass="29202">MQPSRRAFLLGKRPPRSVWLTFCERLEAVATGPLEILGEQRARLLAADAMDARIARRLCAEYGVTLALAGTAAARPAAAAGPCLVVDPGRLTSVRQADGRWHVAPGARVGGLLAAGLTQFESEIPSTPVGLWLAQAGGWPTSGTAASGLVGVKAVLADGTVETFGAFGAAATQPLQSVTVQRLVPALFELLRGEAGRACLAAPAWAPRHRLDALDGAAVNLAQVFLGHGGALAWIEELVFEPGGAAPALPPAPDPALAGLARQLDARVRALFDPAGCYAEAGPH</sequence>
<evidence type="ECO:0000313" key="2">
    <source>
        <dbReference type="Proteomes" id="UP000217005"/>
    </source>
</evidence>
<dbReference type="OrthoDB" id="8689618at2"/>
<reference evidence="1 2" key="1">
    <citation type="submission" date="2017-05" db="EMBL/GenBank/DDBJ databases">
        <title>Complete and WGS of Bordetella genogroups.</title>
        <authorList>
            <person name="Spilker T."/>
            <person name="LiPuma J."/>
        </authorList>
    </citation>
    <scope>NUCLEOTIDE SEQUENCE [LARGE SCALE GENOMIC DNA]</scope>
    <source>
        <strain evidence="1 2">AU17610</strain>
    </source>
</reference>
<comment type="caution">
    <text evidence="1">The sequence shown here is derived from an EMBL/GenBank/DDBJ whole genome shotgun (WGS) entry which is preliminary data.</text>
</comment>
<dbReference type="GO" id="GO:0050660">
    <property type="term" value="F:flavin adenine dinucleotide binding"/>
    <property type="evidence" value="ECO:0007669"/>
    <property type="project" value="InterPro"/>
</dbReference>
<evidence type="ECO:0000313" key="1">
    <source>
        <dbReference type="EMBL" id="OZI29071.1"/>
    </source>
</evidence>
<dbReference type="EMBL" id="NEVL01000005">
    <property type="protein sequence ID" value="OZI29071.1"/>
    <property type="molecule type" value="Genomic_DNA"/>
</dbReference>
<name>A0A261RW03_9BORD</name>
<gene>
    <name evidence="1" type="ORF">CEG14_20725</name>
</gene>
<accession>A0A261RW03</accession>
<protein>
    <recommendedName>
        <fullName evidence="3">FAD-binding PCMH-type domain-containing protein</fullName>
    </recommendedName>
</protein>
<organism evidence="1 2">
    <name type="scientific">Bordetella genomosp. 1</name>
    <dbReference type="NCBI Taxonomy" id="1395607"/>
    <lineage>
        <taxon>Bacteria</taxon>
        <taxon>Pseudomonadati</taxon>
        <taxon>Pseudomonadota</taxon>
        <taxon>Betaproteobacteria</taxon>
        <taxon>Burkholderiales</taxon>
        <taxon>Alcaligenaceae</taxon>
        <taxon>Bordetella</taxon>
    </lineage>
</organism>
<dbReference type="Proteomes" id="UP000217005">
    <property type="component" value="Unassembled WGS sequence"/>
</dbReference>
<evidence type="ECO:0008006" key="3">
    <source>
        <dbReference type="Google" id="ProtNLM"/>
    </source>
</evidence>
<dbReference type="RefSeq" id="WP_094828310.1">
    <property type="nucleotide sequence ID" value="NZ_NEVL01000005.1"/>
</dbReference>
<dbReference type="AlphaFoldDB" id="A0A261RW03"/>